<reference evidence="2" key="1">
    <citation type="submission" date="2018-12" db="EMBL/GenBank/DDBJ databases">
        <title>Novel natural products biosynthetic potential of the class Ktedonobacteria.</title>
        <authorList>
            <person name="Zheng Y."/>
            <person name="Saitou A."/>
            <person name="Wang C.M."/>
            <person name="Toyoda A."/>
            <person name="Minakuchi Y."/>
            <person name="Sekiguchi Y."/>
            <person name="Ueda K."/>
            <person name="Takano H."/>
            <person name="Sakai Y."/>
            <person name="Yokota A."/>
            <person name="Yabe S."/>
        </authorList>
    </citation>
    <scope>NUCLEOTIDE SEQUENCE</scope>
    <source>
        <strain evidence="2">COM3</strain>
    </source>
</reference>
<gene>
    <name evidence="2" type="ORF">KTC_65020</name>
</gene>
<feature type="compositionally biased region" description="Basic and acidic residues" evidence="1">
    <location>
        <begin position="25"/>
        <end position="43"/>
    </location>
</feature>
<dbReference type="AlphaFoldDB" id="A0A455SX57"/>
<protein>
    <submittedName>
        <fullName evidence="2">Uncharacterized protein</fullName>
    </submittedName>
</protein>
<name>A0A455SX57_9CHLR</name>
<feature type="region of interest" description="Disordered" evidence="1">
    <location>
        <begin position="1"/>
        <end position="58"/>
    </location>
</feature>
<evidence type="ECO:0000313" key="2">
    <source>
        <dbReference type="EMBL" id="BBH91751.1"/>
    </source>
</evidence>
<sequence length="58" mass="6279">MGLLVAQNGEEISGGGGGGVSWGDVDYHPYKQRDGEDGLRGDPDNEYTEDLNPNEHPY</sequence>
<accession>A0A455SX57</accession>
<dbReference type="EMBL" id="AP019376">
    <property type="protein sequence ID" value="BBH91751.1"/>
    <property type="molecule type" value="Genomic_DNA"/>
</dbReference>
<evidence type="ECO:0000256" key="1">
    <source>
        <dbReference type="SAM" id="MobiDB-lite"/>
    </source>
</evidence>
<proteinExistence type="predicted"/>
<feature type="compositionally biased region" description="Gly residues" evidence="1">
    <location>
        <begin position="12"/>
        <end position="21"/>
    </location>
</feature>
<organism evidence="2">
    <name type="scientific">Thermosporothrix sp. COM3</name>
    <dbReference type="NCBI Taxonomy" id="2490863"/>
    <lineage>
        <taxon>Bacteria</taxon>
        <taxon>Bacillati</taxon>
        <taxon>Chloroflexota</taxon>
        <taxon>Ktedonobacteria</taxon>
        <taxon>Ktedonobacterales</taxon>
        <taxon>Thermosporotrichaceae</taxon>
        <taxon>Thermosporothrix</taxon>
    </lineage>
</organism>